<evidence type="ECO:0000256" key="5">
    <source>
        <dbReference type="ARBA" id="ARBA00022840"/>
    </source>
</evidence>
<evidence type="ECO:0000259" key="9">
    <source>
        <dbReference type="PROSITE" id="PS50862"/>
    </source>
</evidence>
<dbReference type="NCBIfam" id="TIGR00389">
    <property type="entry name" value="glyS_dimeric"/>
    <property type="match status" value="1"/>
</dbReference>
<proteinExistence type="predicted"/>
<dbReference type="SUPFAM" id="SSF52954">
    <property type="entry name" value="Class II aaRS ABD-related"/>
    <property type="match status" value="1"/>
</dbReference>
<dbReference type="Pfam" id="PF00587">
    <property type="entry name" value="tRNA-synt_2b"/>
    <property type="match status" value="1"/>
</dbReference>
<dbReference type="Gene3D" id="3.30.930.10">
    <property type="entry name" value="Bira Bifunctional Protein, Domain 2"/>
    <property type="match status" value="2"/>
</dbReference>
<dbReference type="PANTHER" id="PTHR10745">
    <property type="entry name" value="GLYCYL-TRNA SYNTHETASE/DNA POLYMERASE SUBUNIT GAMMA-2"/>
    <property type="match status" value="1"/>
</dbReference>
<accession>A0A7C4HEM1</accession>
<evidence type="ECO:0000256" key="6">
    <source>
        <dbReference type="ARBA" id="ARBA00022917"/>
    </source>
</evidence>
<dbReference type="Pfam" id="PF03129">
    <property type="entry name" value="HGTP_anticodon"/>
    <property type="match status" value="1"/>
</dbReference>
<dbReference type="InterPro" id="IPR006195">
    <property type="entry name" value="aa-tRNA-synth_II"/>
</dbReference>
<dbReference type="PROSITE" id="PS50862">
    <property type="entry name" value="AA_TRNA_LIGASE_II"/>
    <property type="match status" value="1"/>
</dbReference>
<gene>
    <name evidence="10" type="primary">glyS</name>
    <name evidence="10" type="ORF">ENU14_00535</name>
</gene>
<dbReference type="AlphaFoldDB" id="A0A7C4HEM1"/>
<name>A0A7C4HEM1_STAMA</name>
<dbReference type="Gene3D" id="3.40.50.800">
    <property type="entry name" value="Anticodon-binding domain"/>
    <property type="match status" value="1"/>
</dbReference>
<dbReference type="InterPro" id="IPR027031">
    <property type="entry name" value="Gly-tRNA_synthase/POLG2"/>
</dbReference>
<dbReference type="PANTHER" id="PTHR10745:SF0">
    <property type="entry name" value="GLYCINE--TRNA LIGASE"/>
    <property type="match status" value="1"/>
</dbReference>
<evidence type="ECO:0000256" key="7">
    <source>
        <dbReference type="ARBA" id="ARBA00023146"/>
    </source>
</evidence>
<keyword evidence="4" id="KW-0547">Nucleotide-binding</keyword>
<evidence type="ECO:0000256" key="1">
    <source>
        <dbReference type="ARBA" id="ARBA00012829"/>
    </source>
</evidence>
<dbReference type="InterPro" id="IPR004154">
    <property type="entry name" value="Anticodon-bd"/>
</dbReference>
<dbReference type="InterPro" id="IPR002314">
    <property type="entry name" value="aa-tRNA-synt_IIb"/>
</dbReference>
<evidence type="ECO:0000256" key="2">
    <source>
        <dbReference type="ARBA" id="ARBA00022490"/>
    </source>
</evidence>
<dbReference type="FunFam" id="3.30.40.230:FF:000005">
    <property type="entry name" value="Glycine--tRNA ligase"/>
    <property type="match status" value="1"/>
</dbReference>
<keyword evidence="6" id="KW-0648">Protein biosynthesis</keyword>
<evidence type="ECO:0000256" key="3">
    <source>
        <dbReference type="ARBA" id="ARBA00022598"/>
    </source>
</evidence>
<dbReference type="InterPro" id="IPR002315">
    <property type="entry name" value="tRNA-synt_gly"/>
</dbReference>
<dbReference type="GO" id="GO:0004820">
    <property type="term" value="F:glycine-tRNA ligase activity"/>
    <property type="evidence" value="ECO:0007669"/>
    <property type="project" value="UniProtKB-EC"/>
</dbReference>
<dbReference type="GO" id="GO:0005524">
    <property type="term" value="F:ATP binding"/>
    <property type="evidence" value="ECO:0007669"/>
    <property type="project" value="UniProtKB-KW"/>
</dbReference>
<dbReference type="EC" id="6.1.1.14" evidence="1"/>
<dbReference type="InterPro" id="IPR036621">
    <property type="entry name" value="Anticodon-bd_dom_sf"/>
</dbReference>
<keyword evidence="7" id="KW-0030">Aminoacyl-tRNA synthetase</keyword>
<feature type="domain" description="Aminoacyl-transfer RNA synthetases class-II family profile" evidence="9">
    <location>
        <begin position="7"/>
        <end position="475"/>
    </location>
</feature>
<keyword evidence="3 10" id="KW-0436">Ligase</keyword>
<dbReference type="EMBL" id="DTBJ01000007">
    <property type="protein sequence ID" value="HGM58068.1"/>
    <property type="molecule type" value="Genomic_DNA"/>
</dbReference>
<comment type="caution">
    <text evidence="10">The sequence shown here is derived from an EMBL/GenBank/DDBJ whole genome shotgun (WGS) entry which is preliminary data.</text>
</comment>
<protein>
    <recommendedName>
        <fullName evidence="1">glycine--tRNA ligase</fullName>
        <ecNumber evidence="1">6.1.1.14</ecNumber>
    </recommendedName>
    <alternativeName>
        <fullName evidence="8">Diadenosine tetraphosphate synthetase</fullName>
    </alternativeName>
</protein>
<keyword evidence="2" id="KW-0963">Cytoplasm</keyword>
<dbReference type="InterPro" id="IPR045864">
    <property type="entry name" value="aa-tRNA-synth_II/BPL/LPL"/>
</dbReference>
<evidence type="ECO:0000256" key="8">
    <source>
        <dbReference type="ARBA" id="ARBA00030057"/>
    </source>
</evidence>
<dbReference type="NCBIfam" id="NF003211">
    <property type="entry name" value="PRK04173.1"/>
    <property type="match status" value="1"/>
</dbReference>
<dbReference type="GO" id="GO:0005737">
    <property type="term" value="C:cytoplasm"/>
    <property type="evidence" value="ECO:0007669"/>
    <property type="project" value="InterPro"/>
</dbReference>
<dbReference type="GO" id="GO:0006426">
    <property type="term" value="P:glycyl-tRNA aminoacylation"/>
    <property type="evidence" value="ECO:0007669"/>
    <property type="project" value="InterPro"/>
</dbReference>
<evidence type="ECO:0000256" key="4">
    <source>
        <dbReference type="ARBA" id="ARBA00022741"/>
    </source>
</evidence>
<sequence length="588" mass="68463">MNNSDIDVYEVLNDLAKRRGFYWISYEIYGGVSGLYDFGPIGVLIKRNIMNEWINNMVYNCDLIVEIETPIITPRVVLQASGHEEHFTDPVVECTKCGRVFRADHLIEEKTGLNVEGAVLEELHRIIIENRIKCPECGGELSKPDKALLLFKTEIGPFKGIEGYIRPEAAQGMFVSFKHVLNAVRNRLPLGIAQIGRVGRNEISPRQGLIRLREFTIMEFEFFFDPEESFKEVMEIMDSRTAEEELYVLTISDKDRDIDKPSKYTTIELINEKIVKNPWLAYWMARGNIFLKEIGIPGDLIKFEEKYPWERAHYSEQTFDQLVYTKKFKWIEVAGYSYRTKYDLDRHMKYSNADLTYFKKYDKPLEKRIIKVIPNIDILKNIAGDKIGLIIDKIKNIDQEILLNTLREGKCVKIDDYCLDREAFIVKEEIVKIHGEKIIPHVVEPSFGLERLFYVVLENSLTITQDNKIVLRLKPSIAPYQVAVFPLVTGREGVREKITRISRTIYNELLKARIRAYYDDEGSIGKRYVRADEIGIPYAITVDYQTIEDKTVTIRFRDTREQIRVSLEQLYDKILELLGLKHSIKIEI</sequence>
<organism evidence="10">
    <name type="scientific">Staphylothermus marinus</name>
    <dbReference type="NCBI Taxonomy" id="2280"/>
    <lineage>
        <taxon>Archaea</taxon>
        <taxon>Thermoproteota</taxon>
        <taxon>Thermoprotei</taxon>
        <taxon>Desulfurococcales</taxon>
        <taxon>Desulfurococcaceae</taxon>
        <taxon>Staphylothermus</taxon>
    </lineage>
</organism>
<keyword evidence="5" id="KW-0067">ATP-binding</keyword>
<dbReference type="SUPFAM" id="SSF55681">
    <property type="entry name" value="Class II aaRS and biotin synthetases"/>
    <property type="match status" value="1"/>
</dbReference>
<reference evidence="10" key="1">
    <citation type="journal article" date="2020" name="mSystems">
        <title>Genome- and Community-Level Interaction Insights into Carbon Utilization and Element Cycling Functions of Hydrothermarchaeota in Hydrothermal Sediment.</title>
        <authorList>
            <person name="Zhou Z."/>
            <person name="Liu Y."/>
            <person name="Xu W."/>
            <person name="Pan J."/>
            <person name="Luo Z.H."/>
            <person name="Li M."/>
        </authorList>
    </citation>
    <scope>NUCLEOTIDE SEQUENCE [LARGE SCALE GENOMIC DNA]</scope>
    <source>
        <strain evidence="10">SpSt-642</strain>
    </source>
</reference>
<dbReference type="Gene3D" id="3.30.40.230">
    <property type="match status" value="1"/>
</dbReference>
<evidence type="ECO:0000313" key="10">
    <source>
        <dbReference type="EMBL" id="HGM58068.1"/>
    </source>
</evidence>
<dbReference type="PRINTS" id="PR01043">
    <property type="entry name" value="TRNASYNTHGLY"/>
</dbReference>